<dbReference type="Proteomes" id="UP000029917">
    <property type="component" value="Unassembled WGS sequence"/>
</dbReference>
<keyword evidence="2" id="KW-1185">Reference proteome</keyword>
<comment type="caution">
    <text evidence="1">The sequence shown here is derived from an EMBL/GenBank/DDBJ whole genome shotgun (WGS) entry which is preliminary data.</text>
</comment>
<dbReference type="AlphaFoldDB" id="A0A099FI66"/>
<name>A0A099FI66_9RHOB</name>
<sequence>MPRGLDEESRATIGRFAIKAIISAVLGSFGEIGRFVGTDGWLALYALFCGVFALRRGERFPSVSFNYWDEVCWLISASAIFHLFLTGSG</sequence>
<organism evidence="1 2">
    <name type="scientific">Paracoccus sphaerophysae</name>
    <dbReference type="NCBI Taxonomy" id="690417"/>
    <lineage>
        <taxon>Bacteria</taxon>
        <taxon>Pseudomonadati</taxon>
        <taxon>Pseudomonadota</taxon>
        <taxon>Alphaproteobacteria</taxon>
        <taxon>Rhodobacterales</taxon>
        <taxon>Paracoccaceae</taxon>
        <taxon>Paracoccus</taxon>
    </lineage>
</organism>
<evidence type="ECO:0000313" key="1">
    <source>
        <dbReference type="EMBL" id="KGJ09752.1"/>
    </source>
</evidence>
<reference evidence="1 2" key="1">
    <citation type="submission" date="2014-09" db="EMBL/GenBank/DDBJ databases">
        <authorList>
            <person name="McGinnis J.M."/>
            <person name="Wolfgang W.J."/>
        </authorList>
    </citation>
    <scope>NUCLEOTIDE SEQUENCE [LARGE SCALE GENOMIC DNA]</scope>
    <source>
        <strain evidence="1 2">HAMBI 3106</strain>
    </source>
</reference>
<gene>
    <name evidence="1" type="ORF">IC63_01015</name>
</gene>
<accession>A0A099FI66</accession>
<reference evidence="1 2" key="2">
    <citation type="submission" date="2014-10" db="EMBL/GenBank/DDBJ databases">
        <title>Paracoccus sanguinis sp. nov., isolated from clinical specimens of New York State patients.</title>
        <authorList>
            <person name="Mingle L.A."/>
            <person name="Cole J.A."/>
            <person name="Lapierre P."/>
            <person name="Musser K.A."/>
        </authorList>
    </citation>
    <scope>NUCLEOTIDE SEQUENCE [LARGE SCALE GENOMIC DNA]</scope>
    <source>
        <strain evidence="1 2">HAMBI 3106</strain>
    </source>
</reference>
<evidence type="ECO:0000313" key="2">
    <source>
        <dbReference type="Proteomes" id="UP000029917"/>
    </source>
</evidence>
<proteinExistence type="predicted"/>
<protein>
    <submittedName>
        <fullName evidence="1">Uncharacterized protein</fullName>
    </submittedName>
</protein>
<dbReference type="EMBL" id="JRKS01000001">
    <property type="protein sequence ID" value="KGJ09752.1"/>
    <property type="molecule type" value="Genomic_DNA"/>
</dbReference>